<dbReference type="GO" id="GO:0006281">
    <property type="term" value="P:DNA repair"/>
    <property type="evidence" value="ECO:0007669"/>
    <property type="project" value="UniProtKB-ARBA"/>
</dbReference>
<sequence>MVEIKCPFILRDSTLTDYEKGISHVKFLQYVDDKLTLKSSHAYYTQLMVMLCALNLSYAFFVYSKKQSINVEVKRNDKFLDEYIPKLECFYFTHHPKALAKE</sequence>
<dbReference type="VEuPathDB" id="VectorBase:HLOH_054062"/>
<accession>A0A9J6H185</accession>
<dbReference type="AlphaFoldDB" id="A0A9J6H185"/>
<protein>
    <recommendedName>
        <fullName evidence="4">YqaJ viral recombinase domain-containing protein</fullName>
    </recommendedName>
</protein>
<dbReference type="SUPFAM" id="SSF52980">
    <property type="entry name" value="Restriction endonuclease-like"/>
    <property type="match status" value="1"/>
</dbReference>
<dbReference type="EMBL" id="JABSTR010002488">
    <property type="protein sequence ID" value="KAH9384479.1"/>
    <property type="molecule type" value="Genomic_DNA"/>
</dbReference>
<keyword evidence="3" id="KW-1185">Reference proteome</keyword>
<keyword evidence="1" id="KW-0472">Membrane</keyword>
<evidence type="ECO:0000313" key="3">
    <source>
        <dbReference type="Proteomes" id="UP000821853"/>
    </source>
</evidence>
<dbReference type="PANTHER" id="PTHR46609:SF8">
    <property type="entry name" value="YQAJ VIRAL RECOMBINASE DOMAIN-CONTAINING PROTEIN"/>
    <property type="match status" value="1"/>
</dbReference>
<gene>
    <name evidence="2" type="ORF">HPB48_026487</name>
</gene>
<evidence type="ECO:0000313" key="2">
    <source>
        <dbReference type="EMBL" id="KAH9384479.1"/>
    </source>
</evidence>
<dbReference type="InterPro" id="IPR051703">
    <property type="entry name" value="NF-kappa-B_Signaling_Reg"/>
</dbReference>
<dbReference type="OrthoDB" id="6487020at2759"/>
<dbReference type="InterPro" id="IPR011604">
    <property type="entry name" value="PDDEXK-like_dom_sf"/>
</dbReference>
<proteinExistence type="predicted"/>
<feature type="transmembrane region" description="Helical" evidence="1">
    <location>
        <begin position="43"/>
        <end position="63"/>
    </location>
</feature>
<dbReference type="Proteomes" id="UP000821853">
    <property type="component" value="Unassembled WGS sequence"/>
</dbReference>
<keyword evidence="1" id="KW-0812">Transmembrane</keyword>
<evidence type="ECO:0008006" key="4">
    <source>
        <dbReference type="Google" id="ProtNLM"/>
    </source>
</evidence>
<organism evidence="2 3">
    <name type="scientific">Haemaphysalis longicornis</name>
    <name type="common">Bush tick</name>
    <dbReference type="NCBI Taxonomy" id="44386"/>
    <lineage>
        <taxon>Eukaryota</taxon>
        <taxon>Metazoa</taxon>
        <taxon>Ecdysozoa</taxon>
        <taxon>Arthropoda</taxon>
        <taxon>Chelicerata</taxon>
        <taxon>Arachnida</taxon>
        <taxon>Acari</taxon>
        <taxon>Parasitiformes</taxon>
        <taxon>Ixodida</taxon>
        <taxon>Ixodoidea</taxon>
        <taxon>Ixodidae</taxon>
        <taxon>Haemaphysalinae</taxon>
        <taxon>Haemaphysalis</taxon>
    </lineage>
</organism>
<reference evidence="2 3" key="1">
    <citation type="journal article" date="2020" name="Cell">
        <title>Large-Scale Comparative Analyses of Tick Genomes Elucidate Their Genetic Diversity and Vector Capacities.</title>
        <authorList>
            <consortium name="Tick Genome and Microbiome Consortium (TIGMIC)"/>
            <person name="Jia N."/>
            <person name="Wang J."/>
            <person name="Shi W."/>
            <person name="Du L."/>
            <person name="Sun Y."/>
            <person name="Zhan W."/>
            <person name="Jiang J.F."/>
            <person name="Wang Q."/>
            <person name="Zhang B."/>
            <person name="Ji P."/>
            <person name="Bell-Sakyi L."/>
            <person name="Cui X.M."/>
            <person name="Yuan T.T."/>
            <person name="Jiang B.G."/>
            <person name="Yang W.F."/>
            <person name="Lam T.T."/>
            <person name="Chang Q.C."/>
            <person name="Ding S.J."/>
            <person name="Wang X.J."/>
            <person name="Zhu J.G."/>
            <person name="Ruan X.D."/>
            <person name="Zhao L."/>
            <person name="Wei J.T."/>
            <person name="Ye R.Z."/>
            <person name="Que T.C."/>
            <person name="Du C.H."/>
            <person name="Zhou Y.H."/>
            <person name="Cheng J.X."/>
            <person name="Dai P.F."/>
            <person name="Guo W.B."/>
            <person name="Han X.H."/>
            <person name="Huang E.J."/>
            <person name="Li L.F."/>
            <person name="Wei W."/>
            <person name="Gao Y.C."/>
            <person name="Liu J.Z."/>
            <person name="Shao H.Z."/>
            <person name="Wang X."/>
            <person name="Wang C.C."/>
            <person name="Yang T.C."/>
            <person name="Huo Q.B."/>
            <person name="Li W."/>
            <person name="Chen H.Y."/>
            <person name="Chen S.E."/>
            <person name="Zhou L.G."/>
            <person name="Ni X.B."/>
            <person name="Tian J.H."/>
            <person name="Sheng Y."/>
            <person name="Liu T."/>
            <person name="Pan Y.S."/>
            <person name="Xia L.Y."/>
            <person name="Li J."/>
            <person name="Zhao F."/>
            <person name="Cao W.C."/>
        </authorList>
    </citation>
    <scope>NUCLEOTIDE SEQUENCE [LARGE SCALE GENOMIC DNA]</scope>
    <source>
        <strain evidence="2">HaeL-2018</strain>
    </source>
</reference>
<keyword evidence="1" id="KW-1133">Transmembrane helix</keyword>
<evidence type="ECO:0000256" key="1">
    <source>
        <dbReference type="SAM" id="Phobius"/>
    </source>
</evidence>
<dbReference type="Gene3D" id="3.90.320.10">
    <property type="match status" value="1"/>
</dbReference>
<dbReference type="PANTHER" id="PTHR46609">
    <property type="entry name" value="EXONUCLEASE, PHAGE-TYPE/RECB, C-TERMINAL DOMAIN-CONTAINING PROTEIN"/>
    <property type="match status" value="1"/>
</dbReference>
<comment type="caution">
    <text evidence="2">The sequence shown here is derived from an EMBL/GenBank/DDBJ whole genome shotgun (WGS) entry which is preliminary data.</text>
</comment>
<dbReference type="InterPro" id="IPR011335">
    <property type="entry name" value="Restrct_endonuc-II-like"/>
</dbReference>
<name>A0A9J6H185_HAELO</name>